<reference evidence="2" key="1">
    <citation type="submission" date="2015-04" db="UniProtKB">
        <authorList>
            <consortium name="EnsemblPlants"/>
        </authorList>
    </citation>
    <scope>IDENTIFICATION</scope>
    <source>
        <strain evidence="2">SL10</strain>
    </source>
</reference>
<evidence type="ECO:0000313" key="2">
    <source>
        <dbReference type="EnsemblPlants" id="ONIVA10G20080.1"/>
    </source>
</evidence>
<dbReference type="Proteomes" id="UP000006591">
    <property type="component" value="Chromosome 10"/>
</dbReference>
<feature type="region of interest" description="Disordered" evidence="1">
    <location>
        <begin position="1"/>
        <end position="20"/>
    </location>
</feature>
<protein>
    <submittedName>
        <fullName evidence="2">Uncharacterized protein</fullName>
    </submittedName>
</protein>
<sequence length="242" mass="26352">MRERVVARGRGRRGAGKEVVATAPGRDWRWLTTVEVRERVRRGGDPLMPGLGSGAGKGQQGLSGLAARGRGRQGTDPVPTSLGGGTSARPKISFQMSYGRTSLPSQRVTTTHKFGLRLGKLGAVGRRKTLDGLTAAESKLLQDRLFKLASYEKVGINEPQKPGEIYSYDKRVPYIHAKSNLPVSHAVMVIGDGRHREPMASAANDREHVMIQNSEGKRFGIDGLGRVDKLSFRGLYQIILPD</sequence>
<proteinExistence type="predicted"/>
<feature type="compositionally biased region" description="Gly residues" evidence="1">
    <location>
        <begin position="51"/>
        <end position="61"/>
    </location>
</feature>
<keyword evidence="3" id="KW-1185">Reference proteome</keyword>
<evidence type="ECO:0000256" key="1">
    <source>
        <dbReference type="SAM" id="MobiDB-lite"/>
    </source>
</evidence>
<name>A0A0E0IW32_ORYNI</name>
<reference evidence="2" key="2">
    <citation type="submission" date="2018-04" db="EMBL/GenBank/DDBJ databases">
        <title>OnivRS2 (Oryza nivara Reference Sequence Version 2).</title>
        <authorList>
            <person name="Zhang J."/>
            <person name="Kudrna D."/>
            <person name="Lee S."/>
            <person name="Talag J."/>
            <person name="Rajasekar S."/>
            <person name="Welchert J."/>
            <person name="Hsing Y.-I."/>
            <person name="Wing R.A."/>
        </authorList>
    </citation>
    <scope>NUCLEOTIDE SEQUENCE [LARGE SCALE GENOMIC DNA]</scope>
</reference>
<dbReference type="Gramene" id="ONIVA10G20080.1">
    <property type="protein sequence ID" value="ONIVA10G20080.1"/>
    <property type="gene ID" value="ONIVA10G20080"/>
</dbReference>
<dbReference type="STRING" id="4536.A0A0E0IW32"/>
<feature type="region of interest" description="Disordered" evidence="1">
    <location>
        <begin position="42"/>
        <end position="90"/>
    </location>
</feature>
<accession>A0A0E0IW32</accession>
<dbReference type="AlphaFoldDB" id="A0A0E0IW32"/>
<organism evidence="2">
    <name type="scientific">Oryza nivara</name>
    <name type="common">Indian wild rice</name>
    <name type="synonym">Oryza sativa f. spontanea</name>
    <dbReference type="NCBI Taxonomy" id="4536"/>
    <lineage>
        <taxon>Eukaryota</taxon>
        <taxon>Viridiplantae</taxon>
        <taxon>Streptophyta</taxon>
        <taxon>Embryophyta</taxon>
        <taxon>Tracheophyta</taxon>
        <taxon>Spermatophyta</taxon>
        <taxon>Magnoliopsida</taxon>
        <taxon>Liliopsida</taxon>
        <taxon>Poales</taxon>
        <taxon>Poaceae</taxon>
        <taxon>BOP clade</taxon>
        <taxon>Oryzoideae</taxon>
        <taxon>Oryzeae</taxon>
        <taxon>Oryzinae</taxon>
        <taxon>Oryza</taxon>
    </lineage>
</organism>
<evidence type="ECO:0000313" key="3">
    <source>
        <dbReference type="Proteomes" id="UP000006591"/>
    </source>
</evidence>
<dbReference type="EnsemblPlants" id="ONIVA10G20080.1">
    <property type="protein sequence ID" value="ONIVA10G20080.1"/>
    <property type="gene ID" value="ONIVA10G20080"/>
</dbReference>
<dbReference type="HOGENOM" id="CLU_1148781_0_0_1"/>